<feature type="non-terminal residue" evidence="4">
    <location>
        <position position="339"/>
    </location>
</feature>
<protein>
    <recommendedName>
        <fullName evidence="3">CBS domain-containing protein</fullName>
    </recommendedName>
</protein>
<dbReference type="PROSITE" id="PS51371">
    <property type="entry name" value="CBS"/>
    <property type="match status" value="2"/>
</dbReference>
<keyword evidence="5" id="KW-1185">Reference proteome</keyword>
<evidence type="ECO:0000256" key="2">
    <source>
        <dbReference type="SAM" id="MobiDB-lite"/>
    </source>
</evidence>
<dbReference type="Proteomes" id="UP000654075">
    <property type="component" value="Unassembled WGS sequence"/>
</dbReference>
<proteinExistence type="predicted"/>
<dbReference type="OMA" id="MAVTHAM"/>
<keyword evidence="1" id="KW-0129">CBS domain</keyword>
<evidence type="ECO:0000259" key="3">
    <source>
        <dbReference type="PROSITE" id="PS51371"/>
    </source>
</evidence>
<sequence>SSKQRGAESQAATSSKQDPWAVDSSGKVFSATESGKVFSATAASLGTPAGSSKPLIVADFATRREALPSCSAGLGLADAARLLYSSGQTSAYVVEESGETLGLLTEADLLHAYQLGAPADCPVRSWLRASRAKESEQAVAGTRVALPEQPLREAFARESELASTDFLAGHLVVPGIGVLTPMDLARAMARVDLAEEIAAEMLEDEMVATVAEAMAPIAEVPTLSPGSTMQQLLQALLETPAHAALVSDEGGVHGLATSADALWAFSERICLSCKDAWQMLQSGRPGFLSIASRTIPSDTPLQRAAETMIRNNDGVEASVAAATQDAFDAATDALFDASM</sequence>
<feature type="domain" description="CBS" evidence="3">
    <location>
        <begin position="214"/>
        <end position="271"/>
    </location>
</feature>
<reference evidence="4" key="1">
    <citation type="submission" date="2021-02" db="EMBL/GenBank/DDBJ databases">
        <authorList>
            <person name="Dougan E. K."/>
            <person name="Rhodes N."/>
            <person name="Thang M."/>
            <person name="Chan C."/>
        </authorList>
    </citation>
    <scope>NUCLEOTIDE SEQUENCE</scope>
</reference>
<evidence type="ECO:0000256" key="1">
    <source>
        <dbReference type="PROSITE-ProRule" id="PRU00703"/>
    </source>
</evidence>
<evidence type="ECO:0000313" key="4">
    <source>
        <dbReference type="EMBL" id="CAE8588889.1"/>
    </source>
</evidence>
<feature type="non-terminal residue" evidence="4">
    <location>
        <position position="1"/>
    </location>
</feature>
<dbReference type="Gene3D" id="3.10.580.10">
    <property type="entry name" value="CBS-domain"/>
    <property type="match status" value="1"/>
</dbReference>
<dbReference type="Pfam" id="PF00571">
    <property type="entry name" value="CBS"/>
    <property type="match status" value="1"/>
</dbReference>
<evidence type="ECO:0000313" key="5">
    <source>
        <dbReference type="Proteomes" id="UP000654075"/>
    </source>
</evidence>
<dbReference type="AlphaFoldDB" id="A0A813DTY1"/>
<organism evidence="4 5">
    <name type="scientific">Polarella glacialis</name>
    <name type="common">Dinoflagellate</name>
    <dbReference type="NCBI Taxonomy" id="89957"/>
    <lineage>
        <taxon>Eukaryota</taxon>
        <taxon>Sar</taxon>
        <taxon>Alveolata</taxon>
        <taxon>Dinophyceae</taxon>
        <taxon>Suessiales</taxon>
        <taxon>Suessiaceae</taxon>
        <taxon>Polarella</taxon>
    </lineage>
</organism>
<accession>A0A813DTY1</accession>
<dbReference type="InterPro" id="IPR000644">
    <property type="entry name" value="CBS_dom"/>
</dbReference>
<dbReference type="InterPro" id="IPR046342">
    <property type="entry name" value="CBS_dom_sf"/>
</dbReference>
<gene>
    <name evidence="4" type="ORF">PGLA1383_LOCUS7673</name>
</gene>
<feature type="region of interest" description="Disordered" evidence="2">
    <location>
        <begin position="1"/>
        <end position="24"/>
    </location>
</feature>
<dbReference type="SUPFAM" id="SSF54631">
    <property type="entry name" value="CBS-domain pair"/>
    <property type="match status" value="1"/>
</dbReference>
<name>A0A813DTY1_POLGL</name>
<feature type="domain" description="CBS" evidence="3">
    <location>
        <begin position="61"/>
        <end position="119"/>
    </location>
</feature>
<dbReference type="EMBL" id="CAJNNV010003366">
    <property type="protein sequence ID" value="CAE8588889.1"/>
    <property type="molecule type" value="Genomic_DNA"/>
</dbReference>
<comment type="caution">
    <text evidence="4">The sequence shown here is derived from an EMBL/GenBank/DDBJ whole genome shotgun (WGS) entry which is preliminary data.</text>
</comment>
<dbReference type="SMART" id="SM00116">
    <property type="entry name" value="CBS"/>
    <property type="match status" value="2"/>
</dbReference>